<evidence type="ECO:0008006" key="8">
    <source>
        <dbReference type="Google" id="ProtNLM"/>
    </source>
</evidence>
<dbReference type="Gene3D" id="1.25.40.10">
    <property type="entry name" value="Tetratricopeptide repeat domain"/>
    <property type="match status" value="2"/>
</dbReference>
<dbReference type="InterPro" id="IPR027417">
    <property type="entry name" value="P-loop_NTPase"/>
</dbReference>
<evidence type="ECO:0000256" key="1">
    <source>
        <dbReference type="ARBA" id="ARBA00004496"/>
    </source>
</evidence>
<protein>
    <recommendedName>
        <fullName evidence="8">Orc1-like AAA ATPase domain-containing protein</fullName>
    </recommendedName>
</protein>
<keyword evidence="7" id="KW-1185">Reference proteome</keyword>
<comment type="similarity">
    <text evidence="5">Belongs to the Rap family.</text>
</comment>
<dbReference type="InterPro" id="IPR019734">
    <property type="entry name" value="TPR_rpt"/>
</dbReference>
<evidence type="ECO:0000313" key="7">
    <source>
        <dbReference type="Proteomes" id="UP000197019"/>
    </source>
</evidence>
<gene>
    <name evidence="6" type="ORF">CEK71_13215</name>
</gene>
<evidence type="ECO:0000256" key="5">
    <source>
        <dbReference type="ARBA" id="ARBA00038253"/>
    </source>
</evidence>
<dbReference type="Gene3D" id="3.40.50.300">
    <property type="entry name" value="P-loop containing nucleotide triphosphate hydrolases"/>
    <property type="match status" value="1"/>
</dbReference>
<dbReference type="PANTHER" id="PTHR46630:SF1">
    <property type="entry name" value="TETRATRICOPEPTIDE REPEAT PROTEIN 29"/>
    <property type="match status" value="1"/>
</dbReference>
<proteinExistence type="inferred from homology"/>
<evidence type="ECO:0000313" key="6">
    <source>
        <dbReference type="EMBL" id="ASF46953.1"/>
    </source>
</evidence>
<evidence type="ECO:0000256" key="3">
    <source>
        <dbReference type="ARBA" id="ARBA00022737"/>
    </source>
</evidence>
<dbReference type="PANTHER" id="PTHR46630">
    <property type="entry name" value="TETRATRICOPEPTIDE REPEAT PROTEIN 29"/>
    <property type="match status" value="1"/>
</dbReference>
<name>A0A1Z4C0B0_9GAMM</name>
<comment type="subcellular location">
    <subcellularLocation>
        <location evidence="1">Cytoplasm</location>
    </subcellularLocation>
</comment>
<dbReference type="Proteomes" id="UP000197019">
    <property type="component" value="Chromosome"/>
</dbReference>
<reference evidence="6 7" key="1">
    <citation type="submission" date="2017-06" db="EMBL/GenBank/DDBJ databases">
        <title>Genome Sequencing of the methanotroph Methylovulum psychrotolerants str. HV10-M2 isolated from a high-altitude environment.</title>
        <authorList>
            <person name="Mateos-Rivera A."/>
        </authorList>
    </citation>
    <scope>NUCLEOTIDE SEQUENCE [LARGE SCALE GENOMIC DNA]</scope>
    <source>
        <strain evidence="6 7">HV10_M2</strain>
    </source>
</reference>
<dbReference type="InterPro" id="IPR051476">
    <property type="entry name" value="Bac_ResReg_Asp_Phosphatase"/>
</dbReference>
<dbReference type="AlphaFoldDB" id="A0A1Z4C0B0"/>
<dbReference type="EMBL" id="CP022129">
    <property type="protein sequence ID" value="ASF46953.1"/>
    <property type="molecule type" value="Genomic_DNA"/>
</dbReference>
<dbReference type="GO" id="GO:0005737">
    <property type="term" value="C:cytoplasm"/>
    <property type="evidence" value="ECO:0007669"/>
    <property type="project" value="UniProtKB-SubCell"/>
</dbReference>
<dbReference type="OrthoDB" id="1123107at2"/>
<keyword evidence="3" id="KW-0677">Repeat</keyword>
<accession>A0A1Z4C0B0</accession>
<dbReference type="RefSeq" id="WP_088619825.1">
    <property type="nucleotide sequence ID" value="NZ_CP022129.1"/>
</dbReference>
<dbReference type="InterPro" id="IPR011990">
    <property type="entry name" value="TPR-like_helical_dom_sf"/>
</dbReference>
<evidence type="ECO:0000256" key="4">
    <source>
        <dbReference type="ARBA" id="ARBA00022803"/>
    </source>
</evidence>
<keyword evidence="2" id="KW-0963">Cytoplasm</keyword>
<organism evidence="6 7">
    <name type="scientific">Methylovulum psychrotolerans</name>
    <dbReference type="NCBI Taxonomy" id="1704499"/>
    <lineage>
        <taxon>Bacteria</taxon>
        <taxon>Pseudomonadati</taxon>
        <taxon>Pseudomonadota</taxon>
        <taxon>Gammaproteobacteria</taxon>
        <taxon>Methylococcales</taxon>
        <taxon>Methylococcaceae</taxon>
        <taxon>Methylovulum</taxon>
    </lineage>
</organism>
<keyword evidence="4" id="KW-0802">TPR repeat</keyword>
<dbReference type="SUPFAM" id="SSF52540">
    <property type="entry name" value="P-loop containing nucleoside triphosphate hydrolases"/>
    <property type="match status" value="1"/>
</dbReference>
<sequence>MKHERLIETFNTHRMSAAVVQAVATARDMELEEVMQAVRRAANQPQQIPQHLIVYGERGSGKSFLMRMVEIAIERLVQEENLPVVAALLPEEQYNIRTAPQLLLAIAAKVRGAGWQDSAFTLDFRPLQEAWEAAVSELEAALDQRFGQGFGIVVAMIENFDTLTRNLFGSSNATQKKTASTRAIEQSSAEQLLRKLMNTKGSRLMLVAAATGTVDQDYERPLFQAFKTVDLRIWTSDDCIAYFNRRRDLEQQAHLSLPEEARARAIAEFIGGNPRLAQLLGEVLATSDAHGIAATLDALSDHLADYYRRRLDDLPPQAAALLDALIRKGEPCTQTELAARVGANSQAQIADAFSYLLSSRLLVAGADKRGAGRLYRLQDRLFVHFYRRRYGEPENAQGLAPIAELLESFFTRNEREQQARRHLEAGEWANARLFVINNPMAKLPSDGFCPYRDEATIGMPSELFQLAGLNADEAIRAQTELKAHPDLAVKYWHDKANGAGSALSRAASWLLEANALCRCLMDSQAEEVLVKALHLSEANGDSDAQILALSEMATFYVHRLKDQDKALGLAAKAGELAGQAQNNCVRAKALHCKAWSVSTAEMGGGLEAIGILDAAYGLASDRGLQVHILLLKSQVLDKLQRYGEALAVLIQVVDLALITGLVYIRIEALASMGVALFNQKDYEKSEAVCNQALQLAVDISDQRSQCRLLCLQAGNLRELKRLDEACDIARKAAKLAKTLGDLEAQGVALLIVGFVLICHGKFKEANSELEQAESLAKKVGKVHLQLKAIIDRAWCLALDNQYEPAIKLAQMAIDTAIQTMAHADQHADALRLTAWCLGKLGRTDEALGTFVAAFDMAKVAGQKQLLIAILEDQFDSLGWQALALARVTIAELLNTAFINDLWAARQIFFESAMLEQAADVVDVFATCLVDVNSDDKAQLLQALLDEVQGAVAYNDCWEAFTACLLQHPQALSLLTAWQGFEGVGWVWGWQVKNQGRAETYALVVRQLSAIERLIEILPVEKALNHYLGELVNGLVNSCDDAGFLQDFAELLEGRFDGQTVSAEVQRLRAFAQVHAAKDKEQVLQRLDPDLALAIRLILGLPEPDDVQMKGRKKGR</sequence>
<dbReference type="SUPFAM" id="SSF48452">
    <property type="entry name" value="TPR-like"/>
    <property type="match status" value="2"/>
</dbReference>
<dbReference type="SMART" id="SM00028">
    <property type="entry name" value="TPR"/>
    <property type="match status" value="5"/>
</dbReference>
<evidence type="ECO:0000256" key="2">
    <source>
        <dbReference type="ARBA" id="ARBA00022490"/>
    </source>
</evidence>
<dbReference type="KEGG" id="mpsy:CEK71_13215"/>